<dbReference type="PANTHER" id="PTHR35335:SF1">
    <property type="entry name" value="UPF0716 PROTEIN FXSA"/>
    <property type="match status" value="1"/>
</dbReference>
<dbReference type="PANTHER" id="PTHR35335">
    <property type="entry name" value="UPF0716 PROTEIN FXSA"/>
    <property type="match status" value="1"/>
</dbReference>
<dbReference type="RefSeq" id="WP_103921002.1">
    <property type="nucleotide sequence ID" value="NZ_FMSV02000529.1"/>
</dbReference>
<dbReference type="OrthoDB" id="9792788at2"/>
<dbReference type="Pfam" id="PF04186">
    <property type="entry name" value="FxsA"/>
    <property type="match status" value="1"/>
</dbReference>
<organism evidence="2 3">
    <name type="scientific">Candidatus Venteria ishoeyi</name>
    <dbReference type="NCBI Taxonomy" id="1899563"/>
    <lineage>
        <taxon>Bacteria</taxon>
        <taxon>Pseudomonadati</taxon>
        <taxon>Pseudomonadota</taxon>
        <taxon>Gammaproteobacteria</taxon>
        <taxon>Thiotrichales</taxon>
        <taxon>Thiotrichaceae</taxon>
        <taxon>Venteria</taxon>
    </lineage>
</organism>
<name>A0A1H6FDV0_9GAMM</name>
<dbReference type="Proteomes" id="UP000236724">
    <property type="component" value="Unassembled WGS sequence"/>
</dbReference>
<feature type="transmembrane region" description="Helical" evidence="1">
    <location>
        <begin position="72"/>
        <end position="91"/>
    </location>
</feature>
<keyword evidence="1" id="KW-0472">Membrane</keyword>
<dbReference type="NCBIfam" id="NF008528">
    <property type="entry name" value="PRK11463.1-2"/>
    <property type="match status" value="1"/>
</dbReference>
<proteinExistence type="predicted"/>
<reference evidence="2 3" key="1">
    <citation type="submission" date="2016-10" db="EMBL/GenBank/DDBJ databases">
        <authorList>
            <person name="de Groot N.N."/>
        </authorList>
    </citation>
    <scope>NUCLEOTIDE SEQUENCE [LARGE SCALE GENOMIC DNA]</scope>
    <source>
        <strain evidence="2">MBHS1</strain>
    </source>
</reference>
<feature type="transmembrane region" description="Helical" evidence="1">
    <location>
        <begin position="27"/>
        <end position="47"/>
    </location>
</feature>
<keyword evidence="1" id="KW-0812">Transmembrane</keyword>
<feature type="transmembrane region" description="Helical" evidence="1">
    <location>
        <begin position="5"/>
        <end position="21"/>
    </location>
</feature>
<dbReference type="AlphaFoldDB" id="A0A1H6FDV0"/>
<dbReference type="InterPro" id="IPR007313">
    <property type="entry name" value="FxsA"/>
</dbReference>
<dbReference type="EMBL" id="FMSV02000529">
    <property type="protein sequence ID" value="SEH07336.1"/>
    <property type="molecule type" value="Genomic_DNA"/>
</dbReference>
<dbReference type="GO" id="GO:0016020">
    <property type="term" value="C:membrane"/>
    <property type="evidence" value="ECO:0007669"/>
    <property type="project" value="InterPro"/>
</dbReference>
<evidence type="ECO:0000313" key="3">
    <source>
        <dbReference type="Proteomes" id="UP000236724"/>
    </source>
</evidence>
<keyword evidence="1" id="KW-1133">Transmembrane helix</keyword>
<gene>
    <name evidence="2" type="ORF">MBHS_03211</name>
</gene>
<evidence type="ECO:0000256" key="1">
    <source>
        <dbReference type="SAM" id="Phobius"/>
    </source>
</evidence>
<keyword evidence="3" id="KW-1185">Reference proteome</keyword>
<protein>
    <submittedName>
        <fullName evidence="2">Phage T7 F exclusion suppressor FxsA</fullName>
    </submittedName>
</protein>
<accession>A0A1H6FDV0</accession>
<sequence>MFPYLFLIFIIVPVIEIYLLITVGSIIGAWITILLIIATAMIGSVLLRQQGISALQRAQHNMQRGEAPAQELLEGLVLLIGGLLLITPGFFTDVLGFICLIPPLRRGLIRFFMQRLLQNIVVMQSGYSNTQEGTIIDGEYQKEKDESWRLK</sequence>
<evidence type="ECO:0000313" key="2">
    <source>
        <dbReference type="EMBL" id="SEH07336.1"/>
    </source>
</evidence>